<dbReference type="InterPro" id="IPR030395">
    <property type="entry name" value="GP_PDE_dom"/>
</dbReference>
<feature type="compositionally biased region" description="Polar residues" evidence="1">
    <location>
        <begin position="705"/>
        <end position="718"/>
    </location>
</feature>
<gene>
    <name evidence="3" type="ORF">EIP91_010664</name>
</gene>
<feature type="compositionally biased region" description="Polar residues" evidence="1">
    <location>
        <begin position="726"/>
        <end position="737"/>
    </location>
</feature>
<dbReference type="SUPFAM" id="SSF51695">
    <property type="entry name" value="PLC-like phosphodiesterases"/>
    <property type="match status" value="1"/>
</dbReference>
<comment type="caution">
    <text evidence="3">The sequence shown here is derived from an EMBL/GenBank/DDBJ whole genome shotgun (WGS) entry which is preliminary data.</text>
</comment>
<name>A0A4R0RSL7_9APHY</name>
<dbReference type="AlphaFoldDB" id="A0A4R0RSL7"/>
<reference evidence="3 4" key="1">
    <citation type="submission" date="2018-11" db="EMBL/GenBank/DDBJ databases">
        <title>Genome assembly of Steccherinum ochraceum LE-BIN_3174, the white-rot fungus of the Steccherinaceae family (The Residual Polyporoid clade, Polyporales, Basidiomycota).</title>
        <authorList>
            <person name="Fedorova T.V."/>
            <person name="Glazunova O.A."/>
            <person name="Landesman E.O."/>
            <person name="Moiseenko K.V."/>
            <person name="Psurtseva N.V."/>
            <person name="Savinova O.S."/>
            <person name="Shakhova N.V."/>
            <person name="Tyazhelova T.V."/>
            <person name="Vasina D.V."/>
        </authorList>
    </citation>
    <scope>NUCLEOTIDE SEQUENCE [LARGE SCALE GENOMIC DNA]</scope>
    <source>
        <strain evidence="3 4">LE-BIN_3174</strain>
    </source>
</reference>
<dbReference type="STRING" id="92696.A0A4R0RSL7"/>
<accession>A0A4R0RSL7</accession>
<proteinExistence type="predicted"/>
<feature type="compositionally biased region" description="Basic residues" evidence="1">
    <location>
        <begin position="690"/>
        <end position="700"/>
    </location>
</feature>
<dbReference type="GO" id="GO:0008081">
    <property type="term" value="F:phosphoric diester hydrolase activity"/>
    <property type="evidence" value="ECO:0007669"/>
    <property type="project" value="InterPro"/>
</dbReference>
<dbReference type="Gene3D" id="3.20.20.190">
    <property type="entry name" value="Phosphatidylinositol (PI) phosphodiesterase"/>
    <property type="match status" value="1"/>
</dbReference>
<dbReference type="Pfam" id="PF03009">
    <property type="entry name" value="GDPD"/>
    <property type="match status" value="1"/>
</dbReference>
<feature type="region of interest" description="Disordered" evidence="1">
    <location>
        <begin position="633"/>
        <end position="743"/>
    </location>
</feature>
<dbReference type="PANTHER" id="PTHR43805:SF1">
    <property type="entry name" value="GP-PDE DOMAIN-CONTAINING PROTEIN"/>
    <property type="match status" value="1"/>
</dbReference>
<evidence type="ECO:0000259" key="2">
    <source>
        <dbReference type="Pfam" id="PF03009"/>
    </source>
</evidence>
<dbReference type="EMBL" id="RWJN01000065">
    <property type="protein sequence ID" value="TCD68489.1"/>
    <property type="molecule type" value="Genomic_DNA"/>
</dbReference>
<keyword evidence="4" id="KW-1185">Reference proteome</keyword>
<feature type="domain" description="GP-PDE" evidence="2">
    <location>
        <begin position="11"/>
        <end position="263"/>
    </location>
</feature>
<dbReference type="OrthoDB" id="1058301at2759"/>
<evidence type="ECO:0000256" key="1">
    <source>
        <dbReference type="SAM" id="MobiDB-lite"/>
    </source>
</evidence>
<evidence type="ECO:0000313" key="4">
    <source>
        <dbReference type="Proteomes" id="UP000292702"/>
    </source>
</evidence>
<dbReference type="InterPro" id="IPR017946">
    <property type="entry name" value="PLC-like_Pdiesterase_TIM-brl"/>
</dbReference>
<dbReference type="GO" id="GO:0006629">
    <property type="term" value="P:lipid metabolic process"/>
    <property type="evidence" value="ECO:0007669"/>
    <property type="project" value="InterPro"/>
</dbReference>
<evidence type="ECO:0000313" key="3">
    <source>
        <dbReference type="EMBL" id="TCD68489.1"/>
    </source>
</evidence>
<sequence length="743" mass="83648">MSKSLPECWGHRGASAAYPENTLASFEAAIRDGAEGIESDDVVVMFHDPSLDRTTNGKGLIREQSWHGPEGMEHLRTIKEPKQSIPTFANAVELLMRLSSLVPLSYRHFTCHFVNADTTRRRPAQQPENQHVQFNVDVKVQNDPARLFGLMHAIISAQAEWETKLAPRLLIGLWHPTFIPHAKTHLPYCRRSYIGQNVWNARKYFWDSVDVFSMKFDSLTTAAGEQKDCQAAGKKLMVWTVNEPVCMVEASRWNVDVILTDVTKTWLDLRLRQALQADYDKTASQHSRSFLWTRWKYYPPYQMFWRMLERTLLESVKGPFDDAVAASAASPPPPPAVNAASCIDLSLHTHALHCRLHTQIVLCLSSSYDLRQTLIQTLPDQIKEVTPQWFFTHALPTVDDDVVDRTIAKLREDGFFPTDVLERAQAVTGEAVTTRTVCAPRRALDADVKNADHRADAEQVLVGPTQPDVAPFPAVDPDCVTSYVFKKENTAPLVNEVSLSLISRCFSDHWREASDEIFNVRVRASGSSCRDILFREEWEDNSNISQLPEAYKAAIDWFDTARLTLHDAYRNLEASLTEDTLRAQTVTRPLYGYLFYALEEAGKVAVEDNVSIETLREELREKEAKAEEIELEQVAKESRSATVGEKALGKRKAKDDGDASDDQSQVRASKRSRARGDQPAIGSSSTPRTTARKTSRKKASSSKTDPQAQSTGRQLTRSSTRKKSTAEPSSSKTASRQLRTRKK</sequence>
<dbReference type="Proteomes" id="UP000292702">
    <property type="component" value="Unassembled WGS sequence"/>
</dbReference>
<organism evidence="3 4">
    <name type="scientific">Steccherinum ochraceum</name>
    <dbReference type="NCBI Taxonomy" id="92696"/>
    <lineage>
        <taxon>Eukaryota</taxon>
        <taxon>Fungi</taxon>
        <taxon>Dikarya</taxon>
        <taxon>Basidiomycota</taxon>
        <taxon>Agaricomycotina</taxon>
        <taxon>Agaricomycetes</taxon>
        <taxon>Polyporales</taxon>
        <taxon>Steccherinaceae</taxon>
        <taxon>Steccherinum</taxon>
    </lineage>
</organism>
<dbReference type="PANTHER" id="PTHR43805">
    <property type="entry name" value="GLYCEROPHOSPHORYL DIESTER PHOSPHODIESTERASE"/>
    <property type="match status" value="1"/>
</dbReference>
<protein>
    <recommendedName>
        <fullName evidence="2">GP-PDE domain-containing protein</fullName>
    </recommendedName>
</protein>